<dbReference type="EMBL" id="CP020991">
    <property type="protein sequence ID" value="AUO20206.1"/>
    <property type="molecule type" value="Genomic_DNA"/>
</dbReference>
<evidence type="ECO:0000313" key="14">
    <source>
        <dbReference type="EMBL" id="AUO20206.1"/>
    </source>
</evidence>
<dbReference type="PANTHER" id="PTHR45339:SF3">
    <property type="entry name" value="HISTIDINE KINASE"/>
    <property type="match status" value="1"/>
</dbReference>
<dbReference type="EC" id="2.7.13.3" evidence="3"/>
<evidence type="ECO:0000256" key="1">
    <source>
        <dbReference type="ARBA" id="ARBA00000085"/>
    </source>
</evidence>
<comment type="catalytic activity">
    <reaction evidence="1">
        <text>ATP + protein L-histidine = ADP + protein N-phospho-L-histidine.</text>
        <dbReference type="EC" id="2.7.13.3"/>
    </reaction>
</comment>
<feature type="domain" description="Response regulatory" evidence="13">
    <location>
        <begin position="541"/>
        <end position="661"/>
    </location>
</feature>
<dbReference type="SMART" id="SM00448">
    <property type="entry name" value="REC"/>
    <property type="match status" value="2"/>
</dbReference>
<evidence type="ECO:0000256" key="5">
    <source>
        <dbReference type="ARBA" id="ARBA00022553"/>
    </source>
</evidence>
<accession>A0A2K9P4L6</accession>
<evidence type="ECO:0000256" key="2">
    <source>
        <dbReference type="ARBA" id="ARBA00006402"/>
    </source>
</evidence>
<gene>
    <name evidence="14" type="ORF">B9O19_02064</name>
</gene>
<dbReference type="SUPFAM" id="SSF55785">
    <property type="entry name" value="PYP-like sensor domain (PAS domain)"/>
    <property type="match status" value="1"/>
</dbReference>
<feature type="coiled-coil region" evidence="11">
    <location>
        <begin position="264"/>
        <end position="294"/>
    </location>
</feature>
<dbReference type="Gene3D" id="3.40.50.2300">
    <property type="match status" value="2"/>
</dbReference>
<dbReference type="KEGG" id="mpec:B9O19_02064"/>
<sequence length="805" mass="90234">MEKNELNKNDILMNGAVDTDYNLLMSAMQVSVSKHLLDDDFTMIWGNDFYYDLIGYPKEEYEAKFHNCPKLYYKYHHYEDELQKIKDLVVETIEKGLSQYSTITRMPVKGGGHIWVRMNWIYTDTYVNGYPISYTVITNVNDLVEMKKAQSITYNNIPGFVAKFLVKDNFDLKLLEANDRFYGFFGEVGTDVDSDRLLQMNMDTNNDVINSQNENIKKGKHIHFLAKLQSYDGQTAWMQINGDCVDWIDGYPVYLLLYIDVTDLTDLREMQKKLEIQAQQLKDALRTAERANSAKSDFLSRMSHEIRTPMNAIIGMTTIAAVNIGNDDRIQDCLAKISYSSKHLLSLINDILDMSKIEGGNLTVSHEKFSLRQLLESVTAIIHPQASDRGLEFTESLRGVLDEELIGDSMRMNQILLNLLSNALKFTPEGGKVCLDVAQQPHKKGLIKMKFTVSDTGRGMSEEFLKKIYLPFEQENLDGVPRLGSTGLGMAITKNLVTLLGGTISVKSRLDEGSVFTVELPFELANKHSASVKYPSMNAMKVLVCDNDKAACLYASMLLEKFGISAKWVQSGAEAVNEVKKLHDINEYYDVCLIDLKMPGMDGVETAEKIRSVVGHDTLIIIITAYDYAGIEAKAREAGVNSFLSKPFFASSLYNTLLEVTGSKNEMPKVEAKTNAYDFSGHRLLLAEDNPLNLEIAVEILKMTGAEVESAVDGNQTLECFLKSEKGYYDAILMDIQMPIMDGYESARAIRSSSHPQAETIPIIAMTANAFDEDVAAALESGMDAHIAKPVDADVLYKTLKGFIQ</sequence>
<dbReference type="Gene3D" id="3.30.565.10">
    <property type="entry name" value="Histidine kinase-like ATPase, C-terminal domain"/>
    <property type="match status" value="1"/>
</dbReference>
<feature type="domain" description="Response regulatory" evidence="13">
    <location>
        <begin position="683"/>
        <end position="804"/>
    </location>
</feature>
<evidence type="ECO:0000256" key="8">
    <source>
        <dbReference type="ARBA" id="ARBA00024867"/>
    </source>
</evidence>
<dbReference type="Pfam" id="PF00512">
    <property type="entry name" value="HisKA"/>
    <property type="match status" value="1"/>
</dbReference>
<dbReference type="PROSITE" id="PS50109">
    <property type="entry name" value="HIS_KIN"/>
    <property type="match status" value="1"/>
</dbReference>
<dbReference type="Pfam" id="PF02518">
    <property type="entry name" value="HATPase_c"/>
    <property type="match status" value="1"/>
</dbReference>
<dbReference type="InterPro" id="IPR036097">
    <property type="entry name" value="HisK_dim/P_sf"/>
</dbReference>
<name>A0A2K9P4L6_9FIRM</name>
<dbReference type="CDD" id="cd00082">
    <property type="entry name" value="HisKA"/>
    <property type="match status" value="1"/>
</dbReference>
<evidence type="ECO:0000256" key="10">
    <source>
        <dbReference type="PROSITE-ProRule" id="PRU00169"/>
    </source>
</evidence>
<evidence type="ECO:0000256" key="4">
    <source>
        <dbReference type="ARBA" id="ARBA00018672"/>
    </source>
</evidence>
<dbReference type="CDD" id="cd16922">
    <property type="entry name" value="HATPase_EvgS-ArcB-TorS-like"/>
    <property type="match status" value="1"/>
</dbReference>
<evidence type="ECO:0000256" key="6">
    <source>
        <dbReference type="ARBA" id="ARBA00022777"/>
    </source>
</evidence>
<proteinExistence type="inferred from homology"/>
<dbReference type="OrthoDB" id="9790669at2"/>
<dbReference type="AlphaFoldDB" id="A0A2K9P4L6"/>
<dbReference type="Gene3D" id="3.30.450.20">
    <property type="entry name" value="PAS domain"/>
    <property type="match status" value="1"/>
</dbReference>
<comment type="similarity">
    <text evidence="2">In the N-terminal section; belongs to the phytochrome family.</text>
</comment>
<dbReference type="InterPro" id="IPR035965">
    <property type="entry name" value="PAS-like_dom_sf"/>
</dbReference>
<evidence type="ECO:0000256" key="7">
    <source>
        <dbReference type="ARBA" id="ARBA00023012"/>
    </source>
</evidence>
<dbReference type="PRINTS" id="PR00344">
    <property type="entry name" value="BCTRLSENSOR"/>
</dbReference>
<feature type="domain" description="Histidine kinase" evidence="12">
    <location>
        <begin position="301"/>
        <end position="524"/>
    </location>
</feature>
<dbReference type="FunFam" id="3.30.565.10:FF:000010">
    <property type="entry name" value="Sensor histidine kinase RcsC"/>
    <property type="match status" value="1"/>
</dbReference>
<keyword evidence="6 14" id="KW-0418">Kinase</keyword>
<evidence type="ECO:0000313" key="15">
    <source>
        <dbReference type="Proteomes" id="UP000235589"/>
    </source>
</evidence>
<dbReference type="InterPro" id="IPR004358">
    <property type="entry name" value="Sig_transdc_His_kin-like_C"/>
</dbReference>
<dbReference type="Pfam" id="PF00072">
    <property type="entry name" value="Response_reg"/>
    <property type="match status" value="2"/>
</dbReference>
<keyword evidence="11" id="KW-0175">Coiled coil</keyword>
<evidence type="ECO:0000256" key="11">
    <source>
        <dbReference type="SAM" id="Coils"/>
    </source>
</evidence>
<evidence type="ECO:0000259" key="12">
    <source>
        <dbReference type="PROSITE" id="PS50109"/>
    </source>
</evidence>
<feature type="modified residue" description="4-aspartylphosphate" evidence="10">
    <location>
        <position position="735"/>
    </location>
</feature>
<organism evidence="14 15">
    <name type="scientific">Monoglobus pectinilyticus</name>
    <dbReference type="NCBI Taxonomy" id="1981510"/>
    <lineage>
        <taxon>Bacteria</taxon>
        <taxon>Bacillati</taxon>
        <taxon>Bacillota</taxon>
        <taxon>Clostridia</taxon>
        <taxon>Monoglobales</taxon>
        <taxon>Monoglobaceae</taxon>
        <taxon>Monoglobus</taxon>
    </lineage>
</organism>
<keyword evidence="15" id="KW-1185">Reference proteome</keyword>
<protein>
    <recommendedName>
        <fullName evidence="9">Circadian input-output histidine kinase CikA</fullName>
        <ecNumber evidence="3">2.7.13.3</ecNumber>
    </recommendedName>
    <alternativeName>
        <fullName evidence="4">Stage 0 sporulation protein A homolog</fullName>
    </alternativeName>
</protein>
<evidence type="ECO:0000256" key="9">
    <source>
        <dbReference type="ARBA" id="ARBA00074306"/>
    </source>
</evidence>
<dbReference type="InterPro" id="IPR001789">
    <property type="entry name" value="Sig_transdc_resp-reg_receiver"/>
</dbReference>
<comment type="function">
    <text evidence="8">May play the central regulatory role in sporulation. It may be an element of the effector pathway responsible for the activation of sporulation genes in response to nutritional stress. Spo0A may act in concert with spo0H (a sigma factor) to control the expression of some genes that are critical to the sporulation process.</text>
</comment>
<keyword evidence="7" id="KW-0902">Two-component regulatory system</keyword>
<dbReference type="RefSeq" id="WP_102366337.1">
    <property type="nucleotide sequence ID" value="NZ_CP020991.1"/>
</dbReference>
<evidence type="ECO:0000256" key="3">
    <source>
        <dbReference type="ARBA" id="ARBA00012438"/>
    </source>
</evidence>
<evidence type="ECO:0000259" key="13">
    <source>
        <dbReference type="PROSITE" id="PS50110"/>
    </source>
</evidence>
<dbReference type="InterPro" id="IPR005467">
    <property type="entry name" value="His_kinase_dom"/>
</dbReference>
<dbReference type="InterPro" id="IPR003661">
    <property type="entry name" value="HisK_dim/P_dom"/>
</dbReference>
<reference evidence="14 15" key="1">
    <citation type="submission" date="2017-04" db="EMBL/GenBank/DDBJ databases">
        <title>Monoglobus pectinilyticus 14 draft genome.</title>
        <authorList>
            <person name="Kim C."/>
            <person name="Rosendale D.I."/>
            <person name="Kelly W.J."/>
            <person name="Tannock G.W."/>
            <person name="Patchett M.L."/>
            <person name="Jordens J.Z."/>
        </authorList>
    </citation>
    <scope>NUCLEOTIDE SEQUENCE [LARGE SCALE GENOMIC DNA]</scope>
    <source>
        <strain evidence="14 15">14</strain>
    </source>
</reference>
<dbReference type="GO" id="GO:0000155">
    <property type="term" value="F:phosphorelay sensor kinase activity"/>
    <property type="evidence" value="ECO:0007669"/>
    <property type="project" value="InterPro"/>
</dbReference>
<dbReference type="CDD" id="cd17546">
    <property type="entry name" value="REC_hyHK_CKI1_RcsC-like"/>
    <property type="match status" value="2"/>
</dbReference>
<dbReference type="InterPro" id="IPR003594">
    <property type="entry name" value="HATPase_dom"/>
</dbReference>
<dbReference type="SMART" id="SM00387">
    <property type="entry name" value="HATPase_c"/>
    <property type="match status" value="1"/>
</dbReference>
<dbReference type="Gene3D" id="1.10.287.130">
    <property type="match status" value="1"/>
</dbReference>
<dbReference type="PANTHER" id="PTHR45339">
    <property type="entry name" value="HYBRID SIGNAL TRANSDUCTION HISTIDINE KINASE J"/>
    <property type="match status" value="1"/>
</dbReference>
<dbReference type="SUPFAM" id="SSF55874">
    <property type="entry name" value="ATPase domain of HSP90 chaperone/DNA topoisomerase II/histidine kinase"/>
    <property type="match status" value="1"/>
</dbReference>
<dbReference type="Proteomes" id="UP000235589">
    <property type="component" value="Chromosome"/>
</dbReference>
<dbReference type="SMART" id="SM00388">
    <property type="entry name" value="HisKA"/>
    <property type="match status" value="1"/>
</dbReference>
<dbReference type="InterPro" id="IPR036890">
    <property type="entry name" value="HATPase_C_sf"/>
</dbReference>
<dbReference type="InterPro" id="IPR011006">
    <property type="entry name" value="CheY-like_superfamily"/>
</dbReference>
<dbReference type="SUPFAM" id="SSF52172">
    <property type="entry name" value="CheY-like"/>
    <property type="match status" value="2"/>
</dbReference>
<keyword evidence="6 14" id="KW-0808">Transferase</keyword>
<feature type="modified residue" description="4-aspartylphosphate" evidence="10">
    <location>
        <position position="595"/>
    </location>
</feature>
<dbReference type="GeneID" id="98063437"/>
<dbReference type="SUPFAM" id="SSF47384">
    <property type="entry name" value="Homodimeric domain of signal transducing histidine kinase"/>
    <property type="match status" value="1"/>
</dbReference>
<keyword evidence="5 10" id="KW-0597">Phosphoprotein</keyword>
<dbReference type="PROSITE" id="PS50110">
    <property type="entry name" value="RESPONSE_REGULATORY"/>
    <property type="match status" value="2"/>
</dbReference>